<keyword evidence="1 5" id="KW-0245">EGF-like domain</keyword>
<gene>
    <name evidence="8" type="ORF">TNIN_342072</name>
</gene>
<name>A0A8X6Y2W1_9ARAC</name>
<evidence type="ECO:0000313" key="9">
    <source>
        <dbReference type="Proteomes" id="UP000886998"/>
    </source>
</evidence>
<protein>
    <recommendedName>
        <fullName evidence="7">EGF-like domain-containing protein</fullName>
    </recommendedName>
</protein>
<evidence type="ECO:0000313" key="8">
    <source>
        <dbReference type="EMBL" id="GFY63646.1"/>
    </source>
</evidence>
<dbReference type="PROSITE" id="PS00022">
    <property type="entry name" value="EGF_1"/>
    <property type="match status" value="2"/>
</dbReference>
<dbReference type="AlphaFoldDB" id="A0A8X6Y2W1"/>
<accession>A0A8X6Y2W1</accession>
<dbReference type="Pfam" id="PF00008">
    <property type="entry name" value="EGF"/>
    <property type="match status" value="2"/>
</dbReference>
<feature type="domain" description="EGF-like" evidence="7">
    <location>
        <begin position="27"/>
        <end position="60"/>
    </location>
</feature>
<dbReference type="SUPFAM" id="SSF57196">
    <property type="entry name" value="EGF/Laminin"/>
    <property type="match status" value="3"/>
</dbReference>
<dbReference type="Proteomes" id="UP000886998">
    <property type="component" value="Unassembled WGS sequence"/>
</dbReference>
<dbReference type="PANTHER" id="PTHR24049">
    <property type="entry name" value="CRUMBS FAMILY MEMBER"/>
    <property type="match status" value="1"/>
</dbReference>
<evidence type="ECO:0000256" key="4">
    <source>
        <dbReference type="ARBA" id="ARBA00023157"/>
    </source>
</evidence>
<dbReference type="GO" id="GO:0005886">
    <property type="term" value="C:plasma membrane"/>
    <property type="evidence" value="ECO:0007669"/>
    <property type="project" value="TreeGrafter"/>
</dbReference>
<evidence type="ECO:0000259" key="7">
    <source>
        <dbReference type="PROSITE" id="PS50026"/>
    </source>
</evidence>
<dbReference type="EMBL" id="BMAV01014878">
    <property type="protein sequence ID" value="GFY63646.1"/>
    <property type="molecule type" value="Genomic_DNA"/>
</dbReference>
<organism evidence="8 9">
    <name type="scientific">Trichonephila inaurata madagascariensis</name>
    <dbReference type="NCBI Taxonomy" id="2747483"/>
    <lineage>
        <taxon>Eukaryota</taxon>
        <taxon>Metazoa</taxon>
        <taxon>Ecdysozoa</taxon>
        <taxon>Arthropoda</taxon>
        <taxon>Chelicerata</taxon>
        <taxon>Arachnida</taxon>
        <taxon>Araneae</taxon>
        <taxon>Araneomorphae</taxon>
        <taxon>Entelegynae</taxon>
        <taxon>Araneoidea</taxon>
        <taxon>Nephilidae</taxon>
        <taxon>Trichonephila</taxon>
        <taxon>Trichonephila inaurata</taxon>
    </lineage>
</organism>
<dbReference type="Gene3D" id="2.10.25.10">
    <property type="entry name" value="Laminin"/>
    <property type="match status" value="3"/>
</dbReference>
<keyword evidence="3" id="KW-0677">Repeat</keyword>
<evidence type="ECO:0000256" key="3">
    <source>
        <dbReference type="ARBA" id="ARBA00022737"/>
    </source>
</evidence>
<dbReference type="InterPro" id="IPR051022">
    <property type="entry name" value="Notch_Cell-Fate_Det"/>
</dbReference>
<dbReference type="GO" id="GO:0007157">
    <property type="term" value="P:heterophilic cell-cell adhesion via plasma membrane cell adhesion molecules"/>
    <property type="evidence" value="ECO:0007669"/>
    <property type="project" value="TreeGrafter"/>
</dbReference>
<feature type="disulfide bond" evidence="5">
    <location>
        <begin position="97"/>
        <end position="106"/>
    </location>
</feature>
<keyword evidence="2 6" id="KW-0732">Signal</keyword>
<evidence type="ECO:0000256" key="2">
    <source>
        <dbReference type="ARBA" id="ARBA00022729"/>
    </source>
</evidence>
<keyword evidence="9" id="KW-1185">Reference proteome</keyword>
<dbReference type="PROSITE" id="PS50026">
    <property type="entry name" value="EGF_3"/>
    <property type="match status" value="3"/>
</dbReference>
<reference evidence="8" key="1">
    <citation type="submission" date="2020-08" db="EMBL/GenBank/DDBJ databases">
        <title>Multicomponent nature underlies the extraordinary mechanical properties of spider dragline silk.</title>
        <authorList>
            <person name="Kono N."/>
            <person name="Nakamura H."/>
            <person name="Mori M."/>
            <person name="Yoshida Y."/>
            <person name="Ohtoshi R."/>
            <person name="Malay A.D."/>
            <person name="Moran D.A.P."/>
            <person name="Tomita M."/>
            <person name="Numata K."/>
            <person name="Arakawa K."/>
        </authorList>
    </citation>
    <scope>NUCLEOTIDE SEQUENCE</scope>
</reference>
<evidence type="ECO:0000256" key="5">
    <source>
        <dbReference type="PROSITE-ProRule" id="PRU00076"/>
    </source>
</evidence>
<evidence type="ECO:0000256" key="6">
    <source>
        <dbReference type="SAM" id="SignalP"/>
    </source>
</evidence>
<sequence length="218" mass="24654">MQCTVKEILWVLVISALFLYGAVVLGYTDPCDSNPCKNDGICKIDGEKMNCLCFTPFYGEYCENDPCHPNPCRNLGTCEITARGFEGYDQGTYRCSCPESFSGLNCEIGNEVKTTTQNFRTSTLMTTIWTTPYTSCIGNPCRNGGICEFRNNKETCYCPRSSWGEFCELSPCDPNPCKNDGICEIEDEKTKCCAWNLFGENIVRMKRKQLRRISERLP</sequence>
<feature type="disulfide bond" evidence="5">
    <location>
        <begin position="158"/>
        <end position="167"/>
    </location>
</feature>
<comment type="caution">
    <text evidence="5">Lacks conserved residue(s) required for the propagation of feature annotation.</text>
</comment>
<dbReference type="GO" id="GO:0032991">
    <property type="term" value="C:protein-containing complex"/>
    <property type="evidence" value="ECO:0007669"/>
    <property type="project" value="TreeGrafter"/>
</dbReference>
<dbReference type="OrthoDB" id="283575at2759"/>
<evidence type="ECO:0000256" key="1">
    <source>
        <dbReference type="ARBA" id="ARBA00022536"/>
    </source>
</evidence>
<comment type="caution">
    <text evidence="8">The sequence shown here is derived from an EMBL/GenBank/DDBJ whole genome shotgun (WGS) entry which is preliminary data.</text>
</comment>
<dbReference type="GO" id="GO:0045197">
    <property type="term" value="P:establishment or maintenance of epithelial cell apical/basal polarity"/>
    <property type="evidence" value="ECO:0007669"/>
    <property type="project" value="TreeGrafter"/>
</dbReference>
<dbReference type="InterPro" id="IPR000742">
    <property type="entry name" value="EGF"/>
</dbReference>
<dbReference type="SMART" id="SM00181">
    <property type="entry name" value="EGF"/>
    <property type="match status" value="3"/>
</dbReference>
<keyword evidence="4 5" id="KW-1015">Disulfide bond</keyword>
<feature type="chain" id="PRO_5036485795" description="EGF-like domain-containing protein" evidence="6">
    <location>
        <begin position="27"/>
        <end position="218"/>
    </location>
</feature>
<dbReference type="PANTHER" id="PTHR24049:SF22">
    <property type="entry name" value="DROSOPHILA CRUMBS HOMOLOG"/>
    <property type="match status" value="1"/>
</dbReference>
<feature type="signal peptide" evidence="6">
    <location>
        <begin position="1"/>
        <end position="26"/>
    </location>
</feature>
<feature type="domain" description="EGF-like" evidence="7">
    <location>
        <begin position="63"/>
        <end position="107"/>
    </location>
</feature>
<feature type="domain" description="EGF-like" evidence="7">
    <location>
        <begin position="132"/>
        <end position="168"/>
    </location>
</feature>
<proteinExistence type="predicted"/>